<dbReference type="RefSeq" id="XP_041677484.1">
    <property type="nucleotide sequence ID" value="XM_041826419.1"/>
</dbReference>
<proteinExistence type="predicted"/>
<comment type="caution">
    <text evidence="2">The sequence shown here is derived from an EMBL/GenBank/DDBJ whole genome shotgun (WGS) entry which is preliminary data.</text>
</comment>
<protein>
    <submittedName>
        <fullName evidence="2">Uncharacterized protein</fullName>
    </submittedName>
</protein>
<keyword evidence="3" id="KW-1185">Reference proteome</keyword>
<evidence type="ECO:0000256" key="1">
    <source>
        <dbReference type="SAM" id="MobiDB-lite"/>
    </source>
</evidence>
<name>A0A1L7SH32_FUSMA</name>
<dbReference type="VEuPathDB" id="FungiDB:FMAN_06759"/>
<reference evidence="3" key="1">
    <citation type="journal article" date="2016" name="Genome Biol. Evol.">
        <title>Comparative 'omics' of the Fusarium fujikuroi species complex highlights differences in genetic potential and metabolite synthesis.</title>
        <authorList>
            <person name="Niehaus E.-M."/>
            <person name="Muensterkoetter M."/>
            <person name="Proctor R.H."/>
            <person name="Brown D.W."/>
            <person name="Sharon A."/>
            <person name="Idan Y."/>
            <person name="Oren-Young L."/>
            <person name="Sieber C.M."/>
            <person name="Novak O."/>
            <person name="Pencik A."/>
            <person name="Tarkowska D."/>
            <person name="Hromadova K."/>
            <person name="Freeman S."/>
            <person name="Maymon M."/>
            <person name="Elazar M."/>
            <person name="Youssef S.A."/>
            <person name="El-Shabrawy E.S.M."/>
            <person name="Shalaby A.B.A."/>
            <person name="Houterman P."/>
            <person name="Brock N.L."/>
            <person name="Burkhardt I."/>
            <person name="Tsavkelova E.A."/>
            <person name="Dickschat J.S."/>
            <person name="Galuszka P."/>
            <person name="Gueldener U."/>
            <person name="Tudzynski B."/>
        </authorList>
    </citation>
    <scope>NUCLEOTIDE SEQUENCE [LARGE SCALE GENOMIC DNA]</scope>
    <source>
        <strain evidence="3">MRC7560</strain>
    </source>
</reference>
<dbReference type="AlphaFoldDB" id="A0A1L7SH32"/>
<feature type="region of interest" description="Disordered" evidence="1">
    <location>
        <begin position="87"/>
        <end position="148"/>
    </location>
</feature>
<sequence length="305" mass="33388">MSQIPSSYQCQCKSCSTSTYHTRSVSKACTNRVSAREQQSEVPGSALLGSRQSSHQTSGRKGHLVSRLMQSIIRYWGLMMLDQEVLKSQSQPDDIPSSPATTLSNDNTSDGGSTASLSKHDRSSDVEEESVGGSENQGDSMNQTDHASNEGADLTKFTLNSLLLGEELKRLQVWKTSFSNEELDMLPTIDHEVAQSVLKCLTSVASILIEGSTEEWRITSEPDDLGTEGAILESLLEEIETKASENNVENEAMTDCSGISESDESYLTVGNPSLIKALKYEIDRLQLLSHSLRLGIRTRVIFTNS</sequence>
<dbReference type="GeneID" id="65086023"/>
<dbReference type="EMBL" id="FCQH01000002">
    <property type="protein sequence ID" value="CVK85665.1"/>
    <property type="molecule type" value="Genomic_DNA"/>
</dbReference>
<accession>A0A1L7SH32</accession>
<organism evidence="2 3">
    <name type="scientific">Fusarium mangiferae</name>
    <name type="common">Mango malformation disease fungus</name>
    <dbReference type="NCBI Taxonomy" id="192010"/>
    <lineage>
        <taxon>Eukaryota</taxon>
        <taxon>Fungi</taxon>
        <taxon>Dikarya</taxon>
        <taxon>Ascomycota</taxon>
        <taxon>Pezizomycotina</taxon>
        <taxon>Sordariomycetes</taxon>
        <taxon>Hypocreomycetidae</taxon>
        <taxon>Hypocreales</taxon>
        <taxon>Nectriaceae</taxon>
        <taxon>Fusarium</taxon>
        <taxon>Fusarium fujikuroi species complex</taxon>
    </lineage>
</organism>
<gene>
    <name evidence="2" type="ORF">FMAN_06759</name>
</gene>
<dbReference type="Proteomes" id="UP000184255">
    <property type="component" value="Unassembled WGS sequence"/>
</dbReference>
<evidence type="ECO:0000313" key="3">
    <source>
        <dbReference type="Proteomes" id="UP000184255"/>
    </source>
</evidence>
<feature type="compositionally biased region" description="Polar residues" evidence="1">
    <location>
        <begin position="136"/>
        <end position="146"/>
    </location>
</feature>
<feature type="compositionally biased region" description="Polar residues" evidence="1">
    <location>
        <begin position="100"/>
        <end position="117"/>
    </location>
</feature>
<feature type="compositionally biased region" description="Low complexity" evidence="1">
    <location>
        <begin position="88"/>
        <end position="99"/>
    </location>
</feature>
<evidence type="ECO:0000313" key="2">
    <source>
        <dbReference type="EMBL" id="CVK85665.1"/>
    </source>
</evidence>
<feature type="region of interest" description="Disordered" evidence="1">
    <location>
        <begin position="36"/>
        <end position="64"/>
    </location>
</feature>